<feature type="domain" description="S5 DRBM" evidence="8">
    <location>
        <begin position="59"/>
        <end position="122"/>
    </location>
</feature>
<evidence type="ECO:0000256" key="3">
    <source>
        <dbReference type="ARBA" id="ARBA00023274"/>
    </source>
</evidence>
<dbReference type="InterPro" id="IPR005324">
    <property type="entry name" value="Ribosomal_uS5_C"/>
</dbReference>
<protein>
    <recommendedName>
        <fullName evidence="4">Small ribosomal subunit protein uS5</fullName>
    </recommendedName>
    <alternativeName>
        <fullName evidence="5">40S ribosomal protein S2</fullName>
    </alternativeName>
</protein>
<dbReference type="Pfam" id="PF03719">
    <property type="entry name" value="Ribosomal_S5_C"/>
    <property type="match status" value="1"/>
</dbReference>
<dbReference type="PANTHER" id="PTHR13718">
    <property type="entry name" value="RIBOSOMAL S SUBUNIT"/>
    <property type="match status" value="1"/>
</dbReference>
<dbReference type="GO" id="GO:0003723">
    <property type="term" value="F:RNA binding"/>
    <property type="evidence" value="ECO:0007669"/>
    <property type="project" value="InterPro"/>
</dbReference>
<evidence type="ECO:0000259" key="8">
    <source>
        <dbReference type="PROSITE" id="PS50881"/>
    </source>
</evidence>
<evidence type="ECO:0000313" key="10">
    <source>
        <dbReference type="Proteomes" id="UP000192758"/>
    </source>
</evidence>
<dbReference type="Gene3D" id="3.30.230.10">
    <property type="match status" value="1"/>
</dbReference>
<comment type="caution">
    <text evidence="9">The sequence shown here is derived from an EMBL/GenBank/DDBJ whole genome shotgun (WGS) entry which is preliminary data.</text>
</comment>
<gene>
    <name evidence="9" type="primary">rps2</name>
    <name evidence="9" type="ORF">EHP00_1034</name>
</gene>
<dbReference type="SUPFAM" id="SSF54768">
    <property type="entry name" value="dsRNA-binding domain-like"/>
    <property type="match status" value="1"/>
</dbReference>
<organism evidence="9 10">
    <name type="scientific">Ecytonucleospora hepatopenaei</name>
    <dbReference type="NCBI Taxonomy" id="646526"/>
    <lineage>
        <taxon>Eukaryota</taxon>
        <taxon>Fungi</taxon>
        <taxon>Fungi incertae sedis</taxon>
        <taxon>Microsporidia</taxon>
        <taxon>Enterocytozoonidae</taxon>
        <taxon>Ecytonucleospora</taxon>
    </lineage>
</organism>
<keyword evidence="10" id="KW-1185">Reference proteome</keyword>
<dbReference type="InterPro" id="IPR013810">
    <property type="entry name" value="Ribosomal_uS5_N"/>
</dbReference>
<dbReference type="InterPro" id="IPR005711">
    <property type="entry name" value="Ribosomal_uS5_euk/arc"/>
</dbReference>
<dbReference type="PROSITE" id="PS50881">
    <property type="entry name" value="S5_DSRBD"/>
    <property type="match status" value="1"/>
</dbReference>
<evidence type="ECO:0000256" key="4">
    <source>
        <dbReference type="ARBA" id="ARBA00035255"/>
    </source>
</evidence>
<accession>A0A1W0E554</accession>
<proteinExistence type="inferred from homology"/>
<dbReference type="FunFam" id="3.30.230.10:FF:000004">
    <property type="entry name" value="40S ribosomal protein S2"/>
    <property type="match status" value="1"/>
</dbReference>
<dbReference type="GO" id="GO:0006412">
    <property type="term" value="P:translation"/>
    <property type="evidence" value="ECO:0007669"/>
    <property type="project" value="InterPro"/>
</dbReference>
<dbReference type="Gene3D" id="3.30.160.20">
    <property type="match status" value="1"/>
</dbReference>
<evidence type="ECO:0000256" key="6">
    <source>
        <dbReference type="PROSITE-ProRule" id="PRU00268"/>
    </source>
</evidence>
<dbReference type="PROSITE" id="PS00585">
    <property type="entry name" value="RIBOSOMAL_S5"/>
    <property type="match status" value="1"/>
</dbReference>
<evidence type="ECO:0000256" key="5">
    <source>
        <dbReference type="ARBA" id="ARBA00035407"/>
    </source>
</evidence>
<reference evidence="9 10" key="1">
    <citation type="journal article" date="2017" name="Environ. Microbiol.">
        <title>Decay of the glycolytic pathway and adaptation to intranuclear parasitism within Enterocytozoonidae microsporidia.</title>
        <authorList>
            <person name="Wiredu Boakye D."/>
            <person name="Jaroenlak P."/>
            <person name="Prachumwat A."/>
            <person name="Williams T.A."/>
            <person name="Bateman K.S."/>
            <person name="Itsathitphaisarn O."/>
            <person name="Sritunyalucksana K."/>
            <person name="Paszkiewicz K.H."/>
            <person name="Moore K.A."/>
            <person name="Stentiford G.D."/>
            <person name="Williams B.A."/>
        </authorList>
    </citation>
    <scope>NUCLEOTIDE SEQUENCE [LARGE SCALE GENOMIC DNA]</scope>
    <source>
        <strain evidence="9 10">TH1</strain>
    </source>
</reference>
<dbReference type="EMBL" id="MNPJ01000020">
    <property type="protein sequence ID" value="OQS54329.1"/>
    <property type="molecule type" value="Genomic_DNA"/>
</dbReference>
<dbReference type="InterPro" id="IPR000851">
    <property type="entry name" value="Ribosomal_uS5"/>
</dbReference>
<evidence type="ECO:0000256" key="2">
    <source>
        <dbReference type="ARBA" id="ARBA00022980"/>
    </source>
</evidence>
<dbReference type="NCBIfam" id="TIGR01020">
    <property type="entry name" value="uS5_euk_arch"/>
    <property type="match status" value="1"/>
</dbReference>
<name>A0A1W0E554_9MICR</name>
<dbReference type="STRING" id="646526.A0A1W0E554"/>
<dbReference type="InterPro" id="IPR020568">
    <property type="entry name" value="Ribosomal_Su5_D2-typ_SF"/>
</dbReference>
<evidence type="ECO:0000256" key="7">
    <source>
        <dbReference type="RuleBase" id="RU003823"/>
    </source>
</evidence>
<comment type="similarity">
    <text evidence="1 7">Belongs to the universal ribosomal protein uS5 family.</text>
</comment>
<dbReference type="Proteomes" id="UP000192758">
    <property type="component" value="Unassembled WGS sequence"/>
</dbReference>
<dbReference type="VEuPathDB" id="MicrosporidiaDB:EHP00_1034"/>
<dbReference type="AlphaFoldDB" id="A0A1W0E554"/>
<dbReference type="InterPro" id="IPR014721">
    <property type="entry name" value="Ribsml_uS5_D2-typ_fold_subgr"/>
</dbReference>
<dbReference type="Pfam" id="PF00333">
    <property type="entry name" value="Ribosomal_S5"/>
    <property type="match status" value="1"/>
</dbReference>
<dbReference type="InterPro" id="IPR018192">
    <property type="entry name" value="Ribosomal_uS5_N_CS"/>
</dbReference>
<evidence type="ECO:0000313" key="9">
    <source>
        <dbReference type="EMBL" id="OQS54329.1"/>
    </source>
</evidence>
<dbReference type="PANTHER" id="PTHR13718:SF4">
    <property type="entry name" value="40S RIBOSOMAL PROTEIN S2"/>
    <property type="match status" value="1"/>
</dbReference>
<dbReference type="OrthoDB" id="10253125at2759"/>
<sequence>MDNKSSRPRDARRDLWTPKTRLGLLVKNGHIKTIDEIFKHSLRIQEPEIVDHLLGKGNLKEEILSIKSVQKQSKAGQKTSMKVVVAVGNSNGYIGLGTHSAREMSTSIKGAIAKAKMNLFPVRMGQWEGTGTNKHTVAVKASGKCGSVSVKLVPAPIGTGINWSNVARMIFELAGIKDIYIKSFGCSKTTENYAKAILMALETSSSLFIPSQWADSKKSENPLVKFSDVIHQLEKKSLVN</sequence>
<keyword evidence="3 6" id="KW-0687">Ribonucleoprotein</keyword>
<dbReference type="GO" id="GO:0003735">
    <property type="term" value="F:structural constituent of ribosome"/>
    <property type="evidence" value="ECO:0007669"/>
    <property type="project" value="UniProtKB-UniRule"/>
</dbReference>
<evidence type="ECO:0000256" key="1">
    <source>
        <dbReference type="ARBA" id="ARBA00008945"/>
    </source>
</evidence>
<keyword evidence="2 6" id="KW-0689">Ribosomal protein</keyword>
<dbReference type="FunFam" id="3.30.160.20:FF:000002">
    <property type="entry name" value="40S ribosomal protein S2"/>
    <property type="match status" value="1"/>
</dbReference>
<dbReference type="SUPFAM" id="SSF54211">
    <property type="entry name" value="Ribosomal protein S5 domain 2-like"/>
    <property type="match status" value="1"/>
</dbReference>
<dbReference type="GO" id="GO:0022627">
    <property type="term" value="C:cytosolic small ribosomal subunit"/>
    <property type="evidence" value="ECO:0007669"/>
    <property type="project" value="TreeGrafter"/>
</dbReference>